<feature type="domain" description="Calpain catalytic" evidence="5">
    <location>
        <begin position="172"/>
        <end position="470"/>
    </location>
</feature>
<feature type="active site" evidence="2 3">
    <location>
        <position position="383"/>
    </location>
</feature>
<keyword evidence="3" id="KW-0645">Protease</keyword>
<evidence type="ECO:0000256" key="2">
    <source>
        <dbReference type="PIRSR" id="PIRSR622684-1"/>
    </source>
</evidence>
<dbReference type="InterPro" id="IPR038765">
    <property type="entry name" value="Papain-like_cys_pep_sf"/>
</dbReference>
<dbReference type="SMART" id="SM00230">
    <property type="entry name" value="CysPc"/>
    <property type="match status" value="1"/>
</dbReference>
<dbReference type="SUPFAM" id="SSF54001">
    <property type="entry name" value="Cysteine proteinases"/>
    <property type="match status" value="1"/>
</dbReference>
<evidence type="ECO:0000313" key="7">
    <source>
        <dbReference type="Proteomes" id="UP000799764"/>
    </source>
</evidence>
<comment type="caution">
    <text evidence="6">The sequence shown here is derived from an EMBL/GenBank/DDBJ whole genome shotgun (WGS) entry which is preliminary data.</text>
</comment>
<dbReference type="GO" id="GO:0004198">
    <property type="term" value="F:calcium-dependent cysteine-type endopeptidase activity"/>
    <property type="evidence" value="ECO:0007669"/>
    <property type="project" value="InterPro"/>
</dbReference>
<evidence type="ECO:0000256" key="1">
    <source>
        <dbReference type="ARBA" id="ARBA00007623"/>
    </source>
</evidence>
<gene>
    <name evidence="6" type="ORF">P171DRAFT_378614</name>
</gene>
<evidence type="ECO:0000313" key="6">
    <source>
        <dbReference type="EMBL" id="KAF2451090.1"/>
    </source>
</evidence>
<proteinExistence type="inferred from homology"/>
<reference evidence="6" key="1">
    <citation type="journal article" date="2020" name="Stud. Mycol.">
        <title>101 Dothideomycetes genomes: a test case for predicting lifestyles and emergence of pathogens.</title>
        <authorList>
            <person name="Haridas S."/>
            <person name="Albert R."/>
            <person name="Binder M."/>
            <person name="Bloem J."/>
            <person name="Labutti K."/>
            <person name="Salamov A."/>
            <person name="Andreopoulos B."/>
            <person name="Baker S."/>
            <person name="Barry K."/>
            <person name="Bills G."/>
            <person name="Bluhm B."/>
            <person name="Cannon C."/>
            <person name="Castanera R."/>
            <person name="Culley D."/>
            <person name="Daum C."/>
            <person name="Ezra D."/>
            <person name="Gonzalez J."/>
            <person name="Henrissat B."/>
            <person name="Kuo A."/>
            <person name="Liang C."/>
            <person name="Lipzen A."/>
            <person name="Lutzoni F."/>
            <person name="Magnuson J."/>
            <person name="Mondo S."/>
            <person name="Nolan M."/>
            <person name="Ohm R."/>
            <person name="Pangilinan J."/>
            <person name="Park H.-J."/>
            <person name="Ramirez L."/>
            <person name="Alfaro M."/>
            <person name="Sun H."/>
            <person name="Tritt A."/>
            <person name="Yoshinaga Y."/>
            <person name="Zwiers L.-H."/>
            <person name="Turgeon B."/>
            <person name="Goodwin S."/>
            <person name="Spatafora J."/>
            <person name="Crous P."/>
            <person name="Grigoriev I."/>
        </authorList>
    </citation>
    <scope>NUCLEOTIDE SEQUENCE</scope>
    <source>
        <strain evidence="6">CBS 690.94</strain>
    </source>
</reference>
<feature type="compositionally biased region" description="Basic and acidic residues" evidence="4">
    <location>
        <begin position="698"/>
        <end position="708"/>
    </location>
</feature>
<feature type="active site" evidence="2 3">
    <location>
        <position position="408"/>
    </location>
</feature>
<feature type="active site" evidence="2 3">
    <location>
        <position position="200"/>
    </location>
</feature>
<dbReference type="PROSITE" id="PS50203">
    <property type="entry name" value="CALPAIN_CAT"/>
    <property type="match status" value="1"/>
</dbReference>
<dbReference type="AlphaFoldDB" id="A0A9P4PTI8"/>
<dbReference type="Proteomes" id="UP000799764">
    <property type="component" value="Unassembled WGS sequence"/>
</dbReference>
<dbReference type="Pfam" id="PF00648">
    <property type="entry name" value="Peptidase_C2"/>
    <property type="match status" value="1"/>
</dbReference>
<dbReference type="PROSITE" id="PS00139">
    <property type="entry name" value="THIOL_PROTEASE_CYS"/>
    <property type="match status" value="1"/>
</dbReference>
<evidence type="ECO:0000256" key="4">
    <source>
        <dbReference type="SAM" id="MobiDB-lite"/>
    </source>
</evidence>
<dbReference type="PANTHER" id="PTHR10183:SF425">
    <property type="entry name" value="CALPAIN-5"/>
    <property type="match status" value="1"/>
</dbReference>
<dbReference type="Gene3D" id="3.90.70.10">
    <property type="entry name" value="Cysteine proteinases"/>
    <property type="match status" value="1"/>
</dbReference>
<dbReference type="InterPro" id="IPR022684">
    <property type="entry name" value="Calpain_cysteine_protease"/>
</dbReference>
<dbReference type="OrthoDB" id="424753at2759"/>
<dbReference type="InterPro" id="IPR001300">
    <property type="entry name" value="Peptidase_C2_calpain_cat"/>
</dbReference>
<feature type="compositionally biased region" description="Pro residues" evidence="4">
    <location>
        <begin position="764"/>
        <end position="774"/>
    </location>
</feature>
<evidence type="ECO:0000259" key="5">
    <source>
        <dbReference type="PROSITE" id="PS50203"/>
    </source>
</evidence>
<comment type="similarity">
    <text evidence="1">Belongs to the peptidase C2 family.</text>
</comment>
<dbReference type="PANTHER" id="PTHR10183">
    <property type="entry name" value="CALPAIN"/>
    <property type="match status" value="1"/>
</dbReference>
<sequence length="845" mass="93732">MSSISGDDNAKGPQEELNEFWENLITKKPSKVTNIFPPSLYANLLPPQCEGGPSRGENAAESYETAARDCRARVRQIIRECHRTNEKFTDPEFDIESDLRVKNCIEGLMSWFDDPPPPKSRVSPGRLGEALDTLAESNLLASPTILANLATAVSILDVDDSSGHDGPGSVHRIDWIFDKPSFTVDSYSSSDVKQGANGDCWFLSAVATICSNPSLLDKICVAKDNDCQECGVYGFVFFRDGEWIWTVVDDNLYVRDQDFDAYGDDYDPTGAKERKYKRNNQTGSDALYFASCADQNETWLPLLEKAYAKAHGDYNAISGGISGEAVEDLTGGVTTKIKTNRILSKERLWEELKQVNKEFLFSASSPGSYGDDSDARQGLALSHAYSIIKAVDPQDQQGNEHRLVLIRNPWGQRANAGMGEWNGAWSDGSKEWSPYWLEKLDHRFGNDGLFWMSYDDLCKRFNLLDRTRLFDNEWTIVQRWASVSVAWVTGYLNIKFVVEIKKAGPTVFVLCQLDDRYFRGLEGKYRFDLHFVLQEENAPPGDHIVRARGAWFGNRSVSAEVTLQPGRYEVVPKIVADRDPDVPDVFEVVTKVADRNPQKLRQIGMNYDIANSKGIVQLSAEEKKKKAEKKKTTEEKKRKEKEEAEKEKAEFEAWKKEKREREEREKAEKENAAAADTAPAPKEEAAEDTTAPATQQPIKDEDVVKTEETPSDELPLGPKPSIATDDTPTDLPPSTPSPTAHYHPAPPHLARPPSAYGGSFASGPPSPTMGPPRPIYYAASNAESVAPPAAPPVHQGEKKWNAICVLGLRVYSQGPDVSIKLVKPKNAEEGALLDVDGAQAGATMA</sequence>
<accession>A0A9P4PTI8</accession>
<keyword evidence="7" id="KW-1185">Reference proteome</keyword>
<keyword evidence="3" id="KW-0378">Hydrolase</keyword>
<protein>
    <submittedName>
        <fullName evidence="6">Cysteine proteinase</fullName>
    </submittedName>
</protein>
<organism evidence="6 7">
    <name type="scientific">Karstenula rhodostoma CBS 690.94</name>
    <dbReference type="NCBI Taxonomy" id="1392251"/>
    <lineage>
        <taxon>Eukaryota</taxon>
        <taxon>Fungi</taxon>
        <taxon>Dikarya</taxon>
        <taxon>Ascomycota</taxon>
        <taxon>Pezizomycotina</taxon>
        <taxon>Dothideomycetes</taxon>
        <taxon>Pleosporomycetidae</taxon>
        <taxon>Pleosporales</taxon>
        <taxon>Massarineae</taxon>
        <taxon>Didymosphaeriaceae</taxon>
        <taxon>Karstenula</taxon>
    </lineage>
</organism>
<dbReference type="EMBL" id="MU001493">
    <property type="protein sequence ID" value="KAF2451090.1"/>
    <property type="molecule type" value="Genomic_DNA"/>
</dbReference>
<dbReference type="GO" id="GO:0006508">
    <property type="term" value="P:proteolysis"/>
    <property type="evidence" value="ECO:0007669"/>
    <property type="project" value="UniProtKB-KW"/>
</dbReference>
<feature type="region of interest" description="Disordered" evidence="4">
    <location>
        <begin position="620"/>
        <end position="776"/>
    </location>
</feature>
<dbReference type="CDD" id="cd00044">
    <property type="entry name" value="CysPc"/>
    <property type="match status" value="1"/>
</dbReference>
<feature type="compositionally biased region" description="Basic and acidic residues" evidence="4">
    <location>
        <begin position="620"/>
        <end position="671"/>
    </location>
</feature>
<evidence type="ECO:0000256" key="3">
    <source>
        <dbReference type="PROSITE-ProRule" id="PRU00239"/>
    </source>
</evidence>
<keyword evidence="3" id="KW-0788">Thiol protease</keyword>
<dbReference type="InterPro" id="IPR000169">
    <property type="entry name" value="Pept_cys_AS"/>
</dbReference>
<name>A0A9P4PTI8_9PLEO</name>